<reference evidence="2 3" key="1">
    <citation type="journal article" date="2015" name="Nature">
        <title>rRNA introns, odd ribosomes, and small enigmatic genomes across a large radiation of phyla.</title>
        <authorList>
            <person name="Brown C.T."/>
            <person name="Hug L.A."/>
            <person name="Thomas B.C."/>
            <person name="Sharon I."/>
            <person name="Castelle C.J."/>
            <person name="Singh A."/>
            <person name="Wilkins M.J."/>
            <person name="Williams K.H."/>
            <person name="Banfield J.F."/>
        </authorList>
    </citation>
    <scope>NUCLEOTIDE SEQUENCE [LARGE SCALE GENOMIC DNA]</scope>
</reference>
<dbReference type="SUPFAM" id="SSF53448">
    <property type="entry name" value="Nucleotide-diphospho-sugar transferases"/>
    <property type="match status" value="1"/>
</dbReference>
<dbReference type="AlphaFoldDB" id="A0A0G1TGX1"/>
<sequence length="252" mass="29052">MGKVKLSIIIPNYNEKENLDRGVLDEVAAYLKKVSYSWEVIINEDSSTDGSGEIIARFVKKHPGFKMIKGAHAGKAAGIWNGMRAAKGEIVLFTDMDQSTPLKEVEKLLPYYEAGYDVVFGSRGKMRENFPLTRQLMSWGFRHFRQLFLLPKVIDTQCGFKSFRRGVAMEIFPRLEVIKHQGVVKGWSVSAFDVELLFIAQKWDYRLQEVEVEWRDRDISLGKQKNFMTESTDMLKQILRVTVNNLTGRYQK</sequence>
<proteinExistence type="predicted"/>
<protein>
    <submittedName>
        <fullName evidence="2">Dolichol-P-glucose synthetase</fullName>
    </submittedName>
</protein>
<dbReference type="Proteomes" id="UP000034212">
    <property type="component" value="Unassembled WGS sequence"/>
</dbReference>
<dbReference type="EMBL" id="LCOQ01000003">
    <property type="protein sequence ID" value="KKU81067.1"/>
    <property type="molecule type" value="Genomic_DNA"/>
</dbReference>
<organism evidence="2 3">
    <name type="scientific">Candidatus Gottesmanbacteria bacterium GW2011_GWA1_47_8</name>
    <dbReference type="NCBI Taxonomy" id="1618438"/>
    <lineage>
        <taxon>Bacteria</taxon>
        <taxon>Candidatus Gottesmaniibacteriota</taxon>
    </lineage>
</organism>
<feature type="domain" description="Glycosyltransferase 2-like" evidence="1">
    <location>
        <begin position="7"/>
        <end position="172"/>
    </location>
</feature>
<evidence type="ECO:0000313" key="3">
    <source>
        <dbReference type="Proteomes" id="UP000034212"/>
    </source>
</evidence>
<dbReference type="InterPro" id="IPR001173">
    <property type="entry name" value="Glyco_trans_2-like"/>
</dbReference>
<name>A0A0G1TGX1_9BACT</name>
<accession>A0A0G1TGX1</accession>
<dbReference type="PANTHER" id="PTHR10859:SF91">
    <property type="entry name" value="DOLICHYL-PHOSPHATE BETA-GLUCOSYLTRANSFERASE"/>
    <property type="match status" value="1"/>
</dbReference>
<evidence type="ECO:0000259" key="1">
    <source>
        <dbReference type="Pfam" id="PF00535"/>
    </source>
</evidence>
<gene>
    <name evidence="2" type="ORF">UY08_C0003G0018</name>
</gene>
<dbReference type="Gene3D" id="3.90.550.10">
    <property type="entry name" value="Spore Coat Polysaccharide Biosynthesis Protein SpsA, Chain A"/>
    <property type="match status" value="1"/>
</dbReference>
<evidence type="ECO:0000313" key="2">
    <source>
        <dbReference type="EMBL" id="KKU81067.1"/>
    </source>
</evidence>
<dbReference type="Pfam" id="PF00535">
    <property type="entry name" value="Glycos_transf_2"/>
    <property type="match status" value="1"/>
</dbReference>
<dbReference type="GO" id="GO:0006487">
    <property type="term" value="P:protein N-linked glycosylation"/>
    <property type="evidence" value="ECO:0007669"/>
    <property type="project" value="TreeGrafter"/>
</dbReference>
<comment type="caution">
    <text evidence="2">The sequence shown here is derived from an EMBL/GenBank/DDBJ whole genome shotgun (WGS) entry which is preliminary data.</text>
</comment>
<dbReference type="InterPro" id="IPR029044">
    <property type="entry name" value="Nucleotide-diphossugar_trans"/>
</dbReference>
<dbReference type="PANTHER" id="PTHR10859">
    <property type="entry name" value="GLYCOSYL TRANSFERASE"/>
    <property type="match status" value="1"/>
</dbReference>